<dbReference type="SFLD" id="SFLDS00005">
    <property type="entry name" value="Isoprenoid_Synthase_Type_I"/>
    <property type="match status" value="1"/>
</dbReference>
<evidence type="ECO:0000259" key="6">
    <source>
        <dbReference type="Pfam" id="PF01397"/>
    </source>
</evidence>
<accession>A0A5K7XZ28</accession>
<dbReference type="InterPro" id="IPR044814">
    <property type="entry name" value="Terpene_cyclase_plant_C1"/>
</dbReference>
<dbReference type="GO" id="GO:0016102">
    <property type="term" value="P:diterpenoid biosynthetic process"/>
    <property type="evidence" value="ECO:0007669"/>
    <property type="project" value="InterPro"/>
</dbReference>
<keyword evidence="5" id="KW-0456">Lyase</keyword>
<dbReference type="GO" id="GO:0000287">
    <property type="term" value="F:magnesium ion binding"/>
    <property type="evidence" value="ECO:0007669"/>
    <property type="project" value="InterPro"/>
</dbReference>
<evidence type="ECO:0000256" key="2">
    <source>
        <dbReference type="ARBA" id="ARBA00004721"/>
    </source>
</evidence>
<keyword evidence="4" id="KW-0479">Metal-binding</keyword>
<reference evidence="8" key="1">
    <citation type="journal article" date="2017" name="Sci. Rep.">
        <title>Elucidation of terpenoid metabolism in Scoparia dulcis by RNA-seq analysis.</title>
        <authorList>
            <person name="Yamamura Y."/>
            <person name="Kurosaki F."/>
            <person name="Lee J.B."/>
        </authorList>
    </citation>
    <scope>NUCLEOTIDE SEQUENCE</scope>
</reference>
<sequence>MNMEIGDHSAANPTSMRNDNSLESVRRSVTYHPSVWGDYFLAFGTDSGELSTPEEEQYLQRLKEEVRQLLDTTSDDSLRKLDLIDAVHRLGLAYQFEEEIQKSLDYIYNAYYVSFSRSEDDHDLFTVALRFRLLRQQGYHVPCDVFAKFKNLEGKFEDSLIKNVEGLYEAAHFAAHGEEILDEALGFCKTNLESFVRNMSGSSLAAQVDEALKQPIHKMLTVLGIKKFMSIYQEDESHNQVLLNFSKLHFNKLQKMYQKELSEITRWWKALDFEKKLPFARDGLVECYFWVLGIYFEPQYRFGRMLLSKLIQLASVLDDIYDVQGTFDELQLFTDAIERWDVSATHELPPYMRDYYKALLDVYAGAETELGETNRSYYVQYAIEEMKILARTYFEEAKWVFQNHIPSSMEEYMKVAVPSAGYVMVATTALVGMENLLIKKEELDWVSSEPLIVRASGIIARLMDDIVGHQSEKKSSAVECYMKEHGASKDEAFHELKRLIWNAWKDINQECLNPTRLVSMHILNRILNCARVIYFLYKDGDGYTNSKTKTTDLIKSVLVEPTPALEL</sequence>
<dbReference type="CDD" id="cd00684">
    <property type="entry name" value="Terpene_cyclase_plant_C1"/>
    <property type="match status" value="1"/>
</dbReference>
<dbReference type="PANTHER" id="PTHR31225:SF221">
    <property type="entry name" value="(-)-GERMACRENE D SYNTHASE"/>
    <property type="match status" value="1"/>
</dbReference>
<dbReference type="Gene3D" id="1.50.10.130">
    <property type="entry name" value="Terpene synthase, N-terminal domain"/>
    <property type="match status" value="1"/>
</dbReference>
<dbReference type="InterPro" id="IPR050148">
    <property type="entry name" value="Terpene_synthase-like"/>
</dbReference>
<dbReference type="InterPro" id="IPR001906">
    <property type="entry name" value="Terpene_synth_N"/>
</dbReference>
<comment type="similarity">
    <text evidence="3">Belongs to the terpene synthase family.</text>
</comment>
<evidence type="ECO:0000313" key="8">
    <source>
        <dbReference type="EMBL" id="BBO53760.1"/>
    </source>
</evidence>
<evidence type="ECO:0000259" key="7">
    <source>
        <dbReference type="Pfam" id="PF03936"/>
    </source>
</evidence>
<dbReference type="Gene3D" id="1.10.600.10">
    <property type="entry name" value="Farnesyl Diphosphate Synthase"/>
    <property type="match status" value="1"/>
</dbReference>
<proteinExistence type="evidence at transcript level"/>
<dbReference type="SUPFAM" id="SSF48576">
    <property type="entry name" value="Terpenoid synthases"/>
    <property type="match status" value="1"/>
</dbReference>
<dbReference type="GO" id="GO:0010333">
    <property type="term" value="F:terpene synthase activity"/>
    <property type="evidence" value="ECO:0007669"/>
    <property type="project" value="InterPro"/>
</dbReference>
<protein>
    <submittedName>
        <fullName evidence="8">Putative beta-caryophyllene synthase</fullName>
    </submittedName>
</protein>
<dbReference type="Pfam" id="PF03936">
    <property type="entry name" value="Terpene_synth_C"/>
    <property type="match status" value="1"/>
</dbReference>
<name>A0A5K7XZ28_SCODU</name>
<comment type="cofactor">
    <cofactor evidence="1">
        <name>Mg(2+)</name>
        <dbReference type="ChEBI" id="CHEBI:18420"/>
    </cofactor>
</comment>
<organism evidence="8">
    <name type="scientific">Scoparia dulcis</name>
    <name type="common">Sweet broom</name>
    <name type="synonym">Capraria dulcis</name>
    <dbReference type="NCBI Taxonomy" id="107240"/>
    <lineage>
        <taxon>Eukaryota</taxon>
        <taxon>Viridiplantae</taxon>
        <taxon>Streptophyta</taxon>
        <taxon>Embryophyta</taxon>
        <taxon>Tracheophyta</taxon>
        <taxon>Spermatophyta</taxon>
        <taxon>Magnoliopsida</taxon>
        <taxon>eudicotyledons</taxon>
        <taxon>Gunneridae</taxon>
        <taxon>Pentapetalae</taxon>
        <taxon>asterids</taxon>
        <taxon>lamiids</taxon>
        <taxon>Lamiales</taxon>
        <taxon>Plantaginaceae</taxon>
        <taxon>Gratioleae</taxon>
        <taxon>Scoparia</taxon>
    </lineage>
</organism>
<dbReference type="FunFam" id="1.50.10.130:FF:000001">
    <property type="entry name" value="Isoprene synthase, chloroplastic"/>
    <property type="match status" value="1"/>
</dbReference>
<feature type="domain" description="Terpene synthase metal-binding" evidence="7">
    <location>
        <begin position="269"/>
        <end position="506"/>
    </location>
</feature>
<dbReference type="EMBL" id="LC505628">
    <property type="protein sequence ID" value="BBO53760.1"/>
    <property type="molecule type" value="mRNA"/>
</dbReference>
<dbReference type="PANTHER" id="PTHR31225">
    <property type="entry name" value="OS04G0344100 PROTEIN-RELATED"/>
    <property type="match status" value="1"/>
</dbReference>
<gene>
    <name evidence="8" type="primary">SdTPS19</name>
</gene>
<comment type="pathway">
    <text evidence="2">Secondary metabolite biosynthesis; terpenoid biosynthesis.</text>
</comment>
<dbReference type="InterPro" id="IPR008930">
    <property type="entry name" value="Terpenoid_cyclase/PrenylTrfase"/>
</dbReference>
<dbReference type="AlphaFoldDB" id="A0A5K7XZ28"/>
<dbReference type="FunFam" id="1.10.600.10:FF:000007">
    <property type="entry name" value="Isoprene synthase, chloroplastic"/>
    <property type="match status" value="1"/>
</dbReference>
<dbReference type="Pfam" id="PF01397">
    <property type="entry name" value="Terpene_synth"/>
    <property type="match status" value="1"/>
</dbReference>
<dbReference type="InterPro" id="IPR036965">
    <property type="entry name" value="Terpene_synth_N_sf"/>
</dbReference>
<evidence type="ECO:0000256" key="1">
    <source>
        <dbReference type="ARBA" id="ARBA00001946"/>
    </source>
</evidence>
<evidence type="ECO:0000256" key="4">
    <source>
        <dbReference type="ARBA" id="ARBA00022723"/>
    </source>
</evidence>
<dbReference type="InterPro" id="IPR005630">
    <property type="entry name" value="Terpene_synthase_metal-bd"/>
</dbReference>
<feature type="domain" description="Terpene synthase N-terminal" evidence="6">
    <location>
        <begin position="35"/>
        <end position="212"/>
    </location>
</feature>
<evidence type="ECO:0000256" key="5">
    <source>
        <dbReference type="ARBA" id="ARBA00023239"/>
    </source>
</evidence>
<dbReference type="SFLD" id="SFLDG01019">
    <property type="entry name" value="Terpene_Cyclase_Like_1_C_Termi"/>
    <property type="match status" value="1"/>
</dbReference>
<dbReference type="SUPFAM" id="SSF48239">
    <property type="entry name" value="Terpenoid cyclases/Protein prenyltransferases"/>
    <property type="match status" value="1"/>
</dbReference>
<reference evidence="8" key="2">
    <citation type="submission" date="2019-10" db="EMBL/GenBank/DDBJ databases">
        <title>In vivo functional analysis of terpene synthase genes from medicinal plant Scoparia dulcis.</title>
        <authorList>
            <person name="Yamamura Y."/>
            <person name="Ishita K."/>
            <person name="Yamamoto R."/>
            <person name="Lee J.B."/>
        </authorList>
    </citation>
    <scope>NUCLEOTIDE SEQUENCE</scope>
</reference>
<dbReference type="InterPro" id="IPR034741">
    <property type="entry name" value="Terpene_cyclase-like_1_C"/>
</dbReference>
<dbReference type="InterPro" id="IPR008949">
    <property type="entry name" value="Isoprenoid_synthase_dom_sf"/>
</dbReference>
<evidence type="ECO:0000256" key="3">
    <source>
        <dbReference type="ARBA" id="ARBA00006333"/>
    </source>
</evidence>